<protein>
    <submittedName>
        <fullName evidence="1">Uncharacterized protein</fullName>
    </submittedName>
</protein>
<accession>A0A923EAY1</accession>
<dbReference type="Proteomes" id="UP000563151">
    <property type="component" value="Unassembled WGS sequence"/>
</dbReference>
<sequence>MFFSVLLIFLLEFSSLIFRRKLNATKVAVSMVVMKDIKDTSLAAYYIKIRVKQIKLGNVFYGSNRSLVEIILDFLKLYI</sequence>
<reference evidence="1 2" key="1">
    <citation type="submission" date="2020-04" db="EMBL/GenBank/DDBJ databases">
        <title>Genomic insights into acetone-butanol-ethanol (ABE) fermentation by sequencing solventogenic clostridia strains.</title>
        <authorList>
            <person name="Brown S."/>
        </authorList>
    </citation>
    <scope>NUCLEOTIDE SEQUENCE [LARGE SCALE GENOMIC DNA]</scope>
    <source>
        <strain evidence="1 2">DJ011</strain>
    </source>
</reference>
<dbReference type="EMBL" id="JAAZWO010000013">
    <property type="protein sequence ID" value="MBC2398346.1"/>
    <property type="molecule type" value="Genomic_DNA"/>
</dbReference>
<proteinExistence type="predicted"/>
<comment type="caution">
    <text evidence="1">The sequence shown here is derived from an EMBL/GenBank/DDBJ whole genome shotgun (WGS) entry which is preliminary data.</text>
</comment>
<evidence type="ECO:0000313" key="1">
    <source>
        <dbReference type="EMBL" id="MBC2398346.1"/>
    </source>
</evidence>
<gene>
    <name evidence="1" type="ORF">HGG79_11270</name>
</gene>
<keyword evidence="2" id="KW-1185">Reference proteome</keyword>
<organism evidence="1 2">
    <name type="scientific">Clostridium tetanomorphum</name>
    <dbReference type="NCBI Taxonomy" id="1553"/>
    <lineage>
        <taxon>Bacteria</taxon>
        <taxon>Bacillati</taxon>
        <taxon>Bacillota</taxon>
        <taxon>Clostridia</taxon>
        <taxon>Eubacteriales</taxon>
        <taxon>Clostridiaceae</taxon>
        <taxon>Clostridium</taxon>
    </lineage>
</organism>
<name>A0A923EAY1_CLOTT</name>
<dbReference type="AlphaFoldDB" id="A0A923EAY1"/>
<evidence type="ECO:0000313" key="2">
    <source>
        <dbReference type="Proteomes" id="UP000563151"/>
    </source>
</evidence>